<dbReference type="PANTHER" id="PTHR30193">
    <property type="entry name" value="ABC TRANSPORTER PERMEASE PROTEIN"/>
    <property type="match status" value="1"/>
</dbReference>
<evidence type="ECO:0000256" key="2">
    <source>
        <dbReference type="ARBA" id="ARBA00022448"/>
    </source>
</evidence>
<dbReference type="SUPFAM" id="SSF161098">
    <property type="entry name" value="MetI-like"/>
    <property type="match status" value="1"/>
</dbReference>
<protein>
    <submittedName>
        <fullName evidence="9">Carbohydrate ABC transporter membrane protein 1 (CUT1 family)</fullName>
    </submittedName>
</protein>
<keyword evidence="2 7" id="KW-0813">Transport</keyword>
<feature type="transmembrane region" description="Helical" evidence="7">
    <location>
        <begin position="112"/>
        <end position="132"/>
    </location>
</feature>
<evidence type="ECO:0000256" key="5">
    <source>
        <dbReference type="ARBA" id="ARBA00022989"/>
    </source>
</evidence>
<feature type="transmembrane region" description="Helical" evidence="7">
    <location>
        <begin position="20"/>
        <end position="45"/>
    </location>
</feature>
<proteinExistence type="inferred from homology"/>
<evidence type="ECO:0000256" key="4">
    <source>
        <dbReference type="ARBA" id="ARBA00022692"/>
    </source>
</evidence>
<comment type="subcellular location">
    <subcellularLocation>
        <location evidence="1 7">Cell membrane</location>
        <topology evidence="1 7">Multi-pass membrane protein</topology>
    </subcellularLocation>
</comment>
<dbReference type="Proteomes" id="UP000295344">
    <property type="component" value="Unassembled WGS sequence"/>
</dbReference>
<keyword evidence="6 7" id="KW-0472">Membrane</keyword>
<dbReference type="PANTHER" id="PTHR30193:SF41">
    <property type="entry name" value="DIACETYLCHITOBIOSE UPTAKE SYSTEM PERMEASE PROTEIN NGCF"/>
    <property type="match status" value="1"/>
</dbReference>
<name>A0A4R7FGW1_9MICO</name>
<evidence type="ECO:0000256" key="7">
    <source>
        <dbReference type="RuleBase" id="RU363032"/>
    </source>
</evidence>
<keyword evidence="5 7" id="KW-1133">Transmembrane helix</keyword>
<dbReference type="Gene3D" id="1.10.3720.10">
    <property type="entry name" value="MetI-like"/>
    <property type="match status" value="1"/>
</dbReference>
<evidence type="ECO:0000313" key="10">
    <source>
        <dbReference type="Proteomes" id="UP000295344"/>
    </source>
</evidence>
<evidence type="ECO:0000259" key="8">
    <source>
        <dbReference type="PROSITE" id="PS50928"/>
    </source>
</evidence>
<accession>A0A4R7FGW1</accession>
<keyword evidence="4 7" id="KW-0812">Transmembrane</keyword>
<dbReference type="GO" id="GO:0005886">
    <property type="term" value="C:plasma membrane"/>
    <property type="evidence" value="ECO:0007669"/>
    <property type="project" value="UniProtKB-SubCell"/>
</dbReference>
<dbReference type="InterPro" id="IPR035906">
    <property type="entry name" value="MetI-like_sf"/>
</dbReference>
<evidence type="ECO:0000313" key="9">
    <source>
        <dbReference type="EMBL" id="TDS74840.1"/>
    </source>
</evidence>
<dbReference type="PROSITE" id="PS50928">
    <property type="entry name" value="ABC_TM1"/>
    <property type="match status" value="1"/>
</dbReference>
<dbReference type="AlphaFoldDB" id="A0A4R7FGW1"/>
<sequence>MHRRRSFGVRVRDRRVAGWLFMLPLIAVNVVVVLVPAASSVYYSFTDWSGIGGANFIGLQNYAQLLKDGEFLNGLWHNILWTIFFLIVPMAMGLFGAYALTRIRRFQLLFRVLYFIPYIVASVVNASIWRSILDPQSGIGALLHINPLGNPSLALWSVEFVNNWAWWGFLVVVFLAAMSGISPSLYEAAEMDGAGPVRQFFSITLPGIRPTFAFLGLMTIIWSFLAFDYVYVLTQGGPAGSTDLLSTVLYRDAFSNLQGGYASAIGVVMALISAIVVVGYLVLRRVRKWEI</sequence>
<evidence type="ECO:0000256" key="3">
    <source>
        <dbReference type="ARBA" id="ARBA00022475"/>
    </source>
</evidence>
<feature type="domain" description="ABC transmembrane type-1" evidence="8">
    <location>
        <begin position="75"/>
        <end position="280"/>
    </location>
</feature>
<reference evidence="9 10" key="1">
    <citation type="submission" date="2019-03" db="EMBL/GenBank/DDBJ databases">
        <title>Genomic Encyclopedia of Archaeal and Bacterial Type Strains, Phase II (KMG-II): from individual species to whole genera.</title>
        <authorList>
            <person name="Goeker M."/>
        </authorList>
    </citation>
    <scope>NUCLEOTIDE SEQUENCE [LARGE SCALE GENOMIC DNA]</scope>
    <source>
        <strain evidence="9 10">DSM 24782</strain>
    </source>
</reference>
<evidence type="ECO:0000256" key="1">
    <source>
        <dbReference type="ARBA" id="ARBA00004651"/>
    </source>
</evidence>
<organism evidence="9 10">
    <name type="scientific">Amnibacterium kyonggiense</name>
    <dbReference type="NCBI Taxonomy" id="595671"/>
    <lineage>
        <taxon>Bacteria</taxon>
        <taxon>Bacillati</taxon>
        <taxon>Actinomycetota</taxon>
        <taxon>Actinomycetes</taxon>
        <taxon>Micrococcales</taxon>
        <taxon>Microbacteriaceae</taxon>
        <taxon>Amnibacterium</taxon>
    </lineage>
</organism>
<dbReference type="InterPro" id="IPR000515">
    <property type="entry name" value="MetI-like"/>
</dbReference>
<feature type="transmembrane region" description="Helical" evidence="7">
    <location>
        <begin position="164"/>
        <end position="186"/>
    </location>
</feature>
<comment type="caution">
    <text evidence="9">The sequence shown here is derived from an EMBL/GenBank/DDBJ whole genome shotgun (WGS) entry which is preliminary data.</text>
</comment>
<dbReference type="CDD" id="cd06261">
    <property type="entry name" value="TM_PBP2"/>
    <property type="match status" value="1"/>
</dbReference>
<dbReference type="InterPro" id="IPR051393">
    <property type="entry name" value="ABC_transporter_permease"/>
</dbReference>
<keyword evidence="10" id="KW-1185">Reference proteome</keyword>
<evidence type="ECO:0000256" key="6">
    <source>
        <dbReference type="ARBA" id="ARBA00023136"/>
    </source>
</evidence>
<keyword evidence="3" id="KW-1003">Cell membrane</keyword>
<gene>
    <name evidence="9" type="ORF">CLV52_3362</name>
</gene>
<comment type="similarity">
    <text evidence="7">Belongs to the binding-protein-dependent transport system permease family.</text>
</comment>
<dbReference type="EMBL" id="SOAM01000004">
    <property type="protein sequence ID" value="TDS74840.1"/>
    <property type="molecule type" value="Genomic_DNA"/>
</dbReference>
<feature type="transmembrane region" description="Helical" evidence="7">
    <location>
        <begin position="79"/>
        <end position="100"/>
    </location>
</feature>
<feature type="transmembrane region" description="Helical" evidence="7">
    <location>
        <begin position="207"/>
        <end position="227"/>
    </location>
</feature>
<dbReference type="GO" id="GO:0055085">
    <property type="term" value="P:transmembrane transport"/>
    <property type="evidence" value="ECO:0007669"/>
    <property type="project" value="InterPro"/>
</dbReference>
<feature type="transmembrane region" description="Helical" evidence="7">
    <location>
        <begin position="261"/>
        <end position="283"/>
    </location>
</feature>
<dbReference type="Pfam" id="PF00528">
    <property type="entry name" value="BPD_transp_1"/>
    <property type="match status" value="1"/>
</dbReference>